<dbReference type="Gene3D" id="3.40.50.1820">
    <property type="entry name" value="alpha/beta hydrolase"/>
    <property type="match status" value="1"/>
</dbReference>
<accession>A0A7C9EGK9</accession>
<dbReference type="EMBL" id="GISG01208406">
    <property type="protein sequence ID" value="MBA4660624.1"/>
    <property type="molecule type" value="Transcribed_RNA"/>
</dbReference>
<dbReference type="InterPro" id="IPR029058">
    <property type="entry name" value="AB_hydrolase_fold"/>
</dbReference>
<reference evidence="1" key="2">
    <citation type="submission" date="2020-07" db="EMBL/GenBank/DDBJ databases">
        <authorList>
            <person name="Vera ALvarez R."/>
            <person name="Arias-Moreno D.M."/>
            <person name="Jimenez-Jacinto V."/>
            <person name="Jimenez-Bremont J.F."/>
            <person name="Swaminathan K."/>
            <person name="Moose S.P."/>
            <person name="Guerrero-Gonzalez M.L."/>
            <person name="Marino-Ramirez L."/>
            <person name="Landsman D."/>
            <person name="Rodriguez-Kessler M."/>
            <person name="Delgado-Sanchez P."/>
        </authorList>
    </citation>
    <scope>NUCLEOTIDE SEQUENCE</scope>
    <source>
        <tissue evidence="1">Cladode</tissue>
    </source>
</reference>
<protein>
    <recommendedName>
        <fullName evidence="2">AB hydrolase-1 domain-containing protein</fullName>
    </recommendedName>
</protein>
<name>A0A7C9EGK9_OPUST</name>
<organism evidence="1">
    <name type="scientific">Opuntia streptacantha</name>
    <name type="common">Prickly pear cactus</name>
    <name type="synonym">Opuntia cardona</name>
    <dbReference type="NCBI Taxonomy" id="393608"/>
    <lineage>
        <taxon>Eukaryota</taxon>
        <taxon>Viridiplantae</taxon>
        <taxon>Streptophyta</taxon>
        <taxon>Embryophyta</taxon>
        <taxon>Tracheophyta</taxon>
        <taxon>Spermatophyta</taxon>
        <taxon>Magnoliopsida</taxon>
        <taxon>eudicotyledons</taxon>
        <taxon>Gunneridae</taxon>
        <taxon>Pentapetalae</taxon>
        <taxon>Caryophyllales</taxon>
        <taxon>Cactineae</taxon>
        <taxon>Cactaceae</taxon>
        <taxon>Opuntioideae</taxon>
        <taxon>Opuntia</taxon>
    </lineage>
</organism>
<dbReference type="AlphaFoldDB" id="A0A7C9EGK9"/>
<proteinExistence type="predicted"/>
<sequence>MVIIKELSQVPVPDEDKILQQGAYESLHRDLVVLFRSWEFDPLELRNPYSDNSASVHLWIGREDGIVAVEMLRHVAKRLPWIKCHEVPNGGHLLIHDEKLCQIILRSLLLGENPCFE</sequence>
<evidence type="ECO:0008006" key="2">
    <source>
        <dbReference type="Google" id="ProtNLM"/>
    </source>
</evidence>
<dbReference type="SUPFAM" id="SSF53474">
    <property type="entry name" value="alpha/beta-Hydrolases"/>
    <property type="match status" value="1"/>
</dbReference>
<dbReference type="PANTHER" id="PTHR45763:SF51">
    <property type="entry name" value="ALPHA_BETA-HYDROLASES SUPERFAMILY PROTEIN"/>
    <property type="match status" value="1"/>
</dbReference>
<dbReference type="PANTHER" id="PTHR45763">
    <property type="entry name" value="HYDROLASE, ALPHA/BETA FOLD FAMILY PROTEIN, EXPRESSED-RELATED"/>
    <property type="match status" value="1"/>
</dbReference>
<evidence type="ECO:0000313" key="1">
    <source>
        <dbReference type="EMBL" id="MBA4660624.1"/>
    </source>
</evidence>
<reference evidence="1" key="1">
    <citation type="journal article" date="2013" name="J. Plant Res.">
        <title>Effect of fungi and light on seed germination of three Opuntia species from semiarid lands of central Mexico.</title>
        <authorList>
            <person name="Delgado-Sanchez P."/>
            <person name="Jimenez-Bremont J.F."/>
            <person name="Guerrero-Gonzalez Mde L."/>
            <person name="Flores J."/>
        </authorList>
    </citation>
    <scope>NUCLEOTIDE SEQUENCE</scope>
    <source>
        <tissue evidence="1">Cladode</tissue>
    </source>
</reference>